<dbReference type="RefSeq" id="WP_218281983.1">
    <property type="nucleotide sequence ID" value="NZ_CP078093.1"/>
</dbReference>
<dbReference type="PANTHER" id="PTHR35902">
    <property type="entry name" value="S-LAYER DOMAIN-LIKE PROTEIN-RELATED"/>
    <property type="match status" value="1"/>
</dbReference>
<evidence type="ECO:0000256" key="1">
    <source>
        <dbReference type="SAM" id="Phobius"/>
    </source>
</evidence>
<keyword evidence="1" id="KW-1133">Transmembrane helix</keyword>
<dbReference type="PANTHER" id="PTHR35902:SF3">
    <property type="entry name" value="NPCBM-ASSOCIATED, NEW3 DOMAIN OF ALPHA-GALACTOSIDASE"/>
    <property type="match status" value="1"/>
</dbReference>
<sequence>MKNRTIIGLLIFMMLISICSTESIISYAEDDGYANLIIGRNREVPTFEPGEEVRFVIPIENIGTGNAQDVVVSLDTSDLKNFPFEMEKMSATKRISSIHGKSDEDVAFYLKVAMNAEAKTYPINVNVRYSGGSASATVYVKIQENRQKPSLKLMNVRYKEGSIFAGQHTTMTLELQNAGETVAKDISLSFEGLKADGIRLDGYVDIPKIQEIQGKHFKEVPVKIYADEDLKSGTYELDLVMKYKDEYLHEYEEKKKIYVPVDGVEDQELDFGFENLTYPEDGINTSEDFIIAFDLKNLSGKDAKNLKVSVDAGAEILPKSASIKNIKTLASGQSTHMEFKLFAKDGIESKSYPVKINVEYGLKGSKSDENHSLSQYVGIFVKGDYSNLTPKVIIDNYNYGKEYIKTGETFPLTITFFNTNKSTAVRNIKVTLNSEGDVFAPVGSSNSFFIEEIGANARVKKTIKLKAKADAEQKTYNLNVDMEYEDSTGKDHSAKENIGVNVIQEVRFETSDVKIPDECFEGEPCGLSIDFYNLGRGTLRNMMIHTEGDFEIKDGSSYIGNVEAGKDDYYDVSVVPTKEGKAAGKIIFKFEDAVGNPYEIVKAFEINALKMEAPPMPPEGMEMEGAENDSSKKWIWISIGVVVAVAGFVIYRKRKKKAKEVTIDE</sequence>
<proteinExistence type="predicted"/>
<feature type="transmembrane region" description="Helical" evidence="1">
    <location>
        <begin position="634"/>
        <end position="651"/>
    </location>
</feature>
<keyword evidence="1" id="KW-0812">Transmembrane</keyword>
<evidence type="ECO:0008006" key="4">
    <source>
        <dbReference type="Google" id="ProtNLM"/>
    </source>
</evidence>
<evidence type="ECO:0000313" key="3">
    <source>
        <dbReference type="Proteomes" id="UP000886818"/>
    </source>
</evidence>
<keyword evidence="3" id="KW-1185">Reference proteome</keyword>
<reference evidence="2" key="1">
    <citation type="submission" date="2021-07" db="EMBL/GenBank/DDBJ databases">
        <title>Complete genome sequence of Crassaminicella sp. 143-21, isolated from a deep-sea hydrothermal vent.</title>
        <authorList>
            <person name="Li X."/>
        </authorList>
    </citation>
    <scope>NUCLEOTIDE SEQUENCE</scope>
    <source>
        <strain evidence="2">143-21</strain>
    </source>
</reference>
<gene>
    <name evidence="2" type="ORF">KVH43_07720</name>
</gene>
<name>A0ABX8R8D7_9CLOT</name>
<evidence type="ECO:0000313" key="2">
    <source>
        <dbReference type="EMBL" id="QXM05283.1"/>
    </source>
</evidence>
<dbReference type="EMBL" id="CP078093">
    <property type="protein sequence ID" value="QXM05283.1"/>
    <property type="molecule type" value="Genomic_DNA"/>
</dbReference>
<accession>A0ABX8R8D7</accession>
<dbReference type="Proteomes" id="UP000886818">
    <property type="component" value="Chromosome"/>
</dbReference>
<organism evidence="2 3">
    <name type="scientific">Crassaminicella indica</name>
    <dbReference type="NCBI Taxonomy" id="2855394"/>
    <lineage>
        <taxon>Bacteria</taxon>
        <taxon>Bacillati</taxon>
        <taxon>Bacillota</taxon>
        <taxon>Clostridia</taxon>
        <taxon>Eubacteriales</taxon>
        <taxon>Clostridiaceae</taxon>
        <taxon>Crassaminicella</taxon>
    </lineage>
</organism>
<keyword evidence="1" id="KW-0472">Membrane</keyword>
<protein>
    <recommendedName>
        <fullName evidence="4">CARDB domain-containing protein</fullName>
    </recommendedName>
</protein>